<name>G5IMS8_9FIRM</name>
<comment type="subcellular location">
    <subcellularLocation>
        <location evidence="1 7">Cell membrane</location>
        <topology evidence="1 7">Multi-pass membrane protein</topology>
    </subcellularLocation>
</comment>
<dbReference type="RefSeq" id="WP_006782794.1">
    <property type="nucleotide sequence ID" value="NZ_CP040506.1"/>
</dbReference>
<dbReference type="GO" id="GO:0055085">
    <property type="term" value="P:transmembrane transport"/>
    <property type="evidence" value="ECO:0007669"/>
    <property type="project" value="InterPro"/>
</dbReference>
<dbReference type="GO" id="GO:0005886">
    <property type="term" value="C:plasma membrane"/>
    <property type="evidence" value="ECO:0007669"/>
    <property type="project" value="UniProtKB-SubCell"/>
</dbReference>
<dbReference type="HOGENOM" id="CLU_016047_1_2_9"/>
<dbReference type="CDD" id="cd06261">
    <property type="entry name" value="TM_PBP2"/>
    <property type="match status" value="1"/>
</dbReference>
<dbReference type="PATRIC" id="fig|742737.3.peg.4794"/>
<evidence type="ECO:0000256" key="4">
    <source>
        <dbReference type="ARBA" id="ARBA00022692"/>
    </source>
</evidence>
<protein>
    <recommendedName>
        <fullName evidence="8">ABC transmembrane type-1 domain-containing protein</fullName>
    </recommendedName>
</protein>
<dbReference type="InterPro" id="IPR050901">
    <property type="entry name" value="BP-dep_ABC_trans_perm"/>
</dbReference>
<evidence type="ECO:0000313" key="9">
    <source>
        <dbReference type="EMBL" id="EHI57211.1"/>
    </source>
</evidence>
<feature type="transmembrane region" description="Helical" evidence="7">
    <location>
        <begin position="73"/>
        <end position="100"/>
    </location>
</feature>
<dbReference type="OrthoDB" id="9794684at2"/>
<evidence type="ECO:0000259" key="8">
    <source>
        <dbReference type="PROSITE" id="PS50928"/>
    </source>
</evidence>
<dbReference type="Pfam" id="PF00528">
    <property type="entry name" value="BPD_transp_1"/>
    <property type="match status" value="1"/>
</dbReference>
<dbReference type="EMBL" id="ADLN01000122">
    <property type="protein sequence ID" value="EHI57211.1"/>
    <property type="molecule type" value="Genomic_DNA"/>
</dbReference>
<evidence type="ECO:0000256" key="7">
    <source>
        <dbReference type="RuleBase" id="RU363032"/>
    </source>
</evidence>
<evidence type="ECO:0000256" key="6">
    <source>
        <dbReference type="ARBA" id="ARBA00023136"/>
    </source>
</evidence>
<dbReference type="SUPFAM" id="SSF161098">
    <property type="entry name" value="MetI-like"/>
    <property type="match status" value="1"/>
</dbReference>
<keyword evidence="10" id="KW-1185">Reference proteome</keyword>
<keyword evidence="5 7" id="KW-1133">Transmembrane helix</keyword>
<dbReference type="InterPro" id="IPR035906">
    <property type="entry name" value="MetI-like_sf"/>
</dbReference>
<sequence length="280" mass="30561">MNRKTKRDLAVNILIYAILLLMIVVAVFPAIWMISTSIKDVTELFDMPPEIIPDHPTFGNYLKVLGNSKMFRAFFNSAFITACVVLLTLFFSVLAGYGLARYQFKGHGLMKVALLFGQMVPGVVIIIPLYSVFTKLGLLDTHFSMIVADMALTIPMGVIMLSSFFEGVPKELEEAAKIDGTTGFGALFLVVMPIAKPGLISVAIYTFINAWEEFLFAMNLSMSTKTRTLPIAINAFAGEFAVDWGATMAAAALVALPVLALFLLCNRYFVQGLSDGAVKG</sequence>
<dbReference type="PANTHER" id="PTHR32243">
    <property type="entry name" value="MALTOSE TRANSPORT SYSTEM PERMEASE-RELATED"/>
    <property type="match status" value="1"/>
</dbReference>
<feature type="domain" description="ABC transmembrane type-1" evidence="8">
    <location>
        <begin position="74"/>
        <end position="265"/>
    </location>
</feature>
<dbReference type="Gene3D" id="1.10.3720.10">
    <property type="entry name" value="MetI-like"/>
    <property type="match status" value="1"/>
</dbReference>
<accession>G5IMS8</accession>
<feature type="transmembrane region" description="Helical" evidence="7">
    <location>
        <begin position="244"/>
        <end position="264"/>
    </location>
</feature>
<feature type="transmembrane region" description="Helical" evidence="7">
    <location>
        <begin position="145"/>
        <end position="165"/>
    </location>
</feature>
<comment type="similarity">
    <text evidence="7">Belongs to the binding-protein-dependent transport system permease family.</text>
</comment>
<reference evidence="9 10" key="1">
    <citation type="submission" date="2011-08" db="EMBL/GenBank/DDBJ databases">
        <title>The Genome Sequence of Clostridium hathewayi WAL-18680.</title>
        <authorList>
            <consortium name="The Broad Institute Genome Sequencing Platform"/>
            <person name="Earl A."/>
            <person name="Ward D."/>
            <person name="Feldgarden M."/>
            <person name="Gevers D."/>
            <person name="Finegold S.M."/>
            <person name="Summanen P.H."/>
            <person name="Molitoris D.R."/>
            <person name="Song M."/>
            <person name="Daigneault M."/>
            <person name="Allen-Vercoe E."/>
            <person name="Young S.K."/>
            <person name="Zeng Q."/>
            <person name="Gargeya S."/>
            <person name="Fitzgerald M."/>
            <person name="Haas B."/>
            <person name="Abouelleil A."/>
            <person name="Alvarado L."/>
            <person name="Arachchi H.M."/>
            <person name="Berlin A."/>
            <person name="Brown A."/>
            <person name="Chapman S.B."/>
            <person name="Chen Z."/>
            <person name="Dunbar C."/>
            <person name="Freedman E."/>
            <person name="Gearin G."/>
            <person name="Gellesch M."/>
            <person name="Goldberg J."/>
            <person name="Griggs A."/>
            <person name="Gujja S."/>
            <person name="Heiman D."/>
            <person name="Howarth C."/>
            <person name="Larson L."/>
            <person name="Lui A."/>
            <person name="MacDonald P.J.P."/>
            <person name="Montmayeur A."/>
            <person name="Murphy C."/>
            <person name="Neiman D."/>
            <person name="Pearson M."/>
            <person name="Priest M."/>
            <person name="Roberts A."/>
            <person name="Saif S."/>
            <person name="Shea T."/>
            <person name="Shenoy N."/>
            <person name="Sisk P."/>
            <person name="Stolte C."/>
            <person name="Sykes S."/>
            <person name="Wortman J."/>
            <person name="Nusbaum C."/>
            <person name="Birren B."/>
        </authorList>
    </citation>
    <scope>NUCLEOTIDE SEQUENCE [LARGE SCALE GENOMIC DNA]</scope>
    <source>
        <strain evidence="9 10">WAL-18680</strain>
    </source>
</reference>
<organism evidence="9 10">
    <name type="scientific">Hungatella hathewayi WAL-18680</name>
    <dbReference type="NCBI Taxonomy" id="742737"/>
    <lineage>
        <taxon>Bacteria</taxon>
        <taxon>Bacillati</taxon>
        <taxon>Bacillota</taxon>
        <taxon>Clostridia</taxon>
        <taxon>Lachnospirales</taxon>
        <taxon>Lachnospiraceae</taxon>
        <taxon>Hungatella</taxon>
    </lineage>
</organism>
<feature type="transmembrane region" description="Helical" evidence="7">
    <location>
        <begin position="12"/>
        <end position="34"/>
    </location>
</feature>
<keyword evidence="6 7" id="KW-0472">Membrane</keyword>
<evidence type="ECO:0000256" key="2">
    <source>
        <dbReference type="ARBA" id="ARBA00022448"/>
    </source>
</evidence>
<evidence type="ECO:0000256" key="1">
    <source>
        <dbReference type="ARBA" id="ARBA00004651"/>
    </source>
</evidence>
<proteinExistence type="inferred from homology"/>
<evidence type="ECO:0000256" key="5">
    <source>
        <dbReference type="ARBA" id="ARBA00022989"/>
    </source>
</evidence>
<evidence type="ECO:0000256" key="3">
    <source>
        <dbReference type="ARBA" id="ARBA00022475"/>
    </source>
</evidence>
<feature type="transmembrane region" description="Helical" evidence="7">
    <location>
        <begin position="186"/>
        <end position="208"/>
    </location>
</feature>
<dbReference type="PROSITE" id="PS50928">
    <property type="entry name" value="ABC_TM1"/>
    <property type="match status" value="1"/>
</dbReference>
<gene>
    <name evidence="9" type="ORF">HMPREF9473_04806</name>
</gene>
<dbReference type="Proteomes" id="UP000005384">
    <property type="component" value="Unassembled WGS sequence"/>
</dbReference>
<evidence type="ECO:0000313" key="10">
    <source>
        <dbReference type="Proteomes" id="UP000005384"/>
    </source>
</evidence>
<keyword evidence="3" id="KW-1003">Cell membrane</keyword>
<dbReference type="AlphaFoldDB" id="G5IMS8"/>
<comment type="caution">
    <text evidence="9">The sequence shown here is derived from an EMBL/GenBank/DDBJ whole genome shotgun (WGS) entry which is preliminary data.</text>
</comment>
<feature type="transmembrane region" description="Helical" evidence="7">
    <location>
        <begin position="112"/>
        <end position="133"/>
    </location>
</feature>
<dbReference type="PANTHER" id="PTHR32243:SF18">
    <property type="entry name" value="INNER MEMBRANE ABC TRANSPORTER PERMEASE PROTEIN YCJP"/>
    <property type="match status" value="1"/>
</dbReference>
<keyword evidence="4 7" id="KW-0812">Transmembrane</keyword>
<dbReference type="InterPro" id="IPR000515">
    <property type="entry name" value="MetI-like"/>
</dbReference>
<keyword evidence="2 7" id="KW-0813">Transport</keyword>